<evidence type="ECO:0000313" key="2">
    <source>
        <dbReference type="EMBL" id="KAH7018368.1"/>
    </source>
</evidence>
<comment type="caution">
    <text evidence="2">The sequence shown here is derived from an EMBL/GenBank/DDBJ whole genome shotgun (WGS) entry which is preliminary data.</text>
</comment>
<gene>
    <name evidence="2" type="ORF">B0I36DRAFT_368394</name>
</gene>
<dbReference type="AlphaFoldDB" id="A0A9P8XUJ9"/>
<dbReference type="RefSeq" id="XP_046006635.1">
    <property type="nucleotide sequence ID" value="XM_046159609.1"/>
</dbReference>
<feature type="compositionally biased region" description="Basic and acidic residues" evidence="1">
    <location>
        <begin position="27"/>
        <end position="36"/>
    </location>
</feature>
<keyword evidence="3" id="KW-1185">Reference proteome</keyword>
<accession>A0A9P8XUJ9</accession>
<feature type="compositionally biased region" description="Low complexity" evidence="1">
    <location>
        <begin position="198"/>
        <end position="210"/>
    </location>
</feature>
<feature type="region of interest" description="Disordered" evidence="1">
    <location>
        <begin position="1"/>
        <end position="40"/>
    </location>
</feature>
<dbReference type="Proteomes" id="UP000756346">
    <property type="component" value="Unassembled WGS sequence"/>
</dbReference>
<name>A0A9P8XUJ9_9PEZI</name>
<dbReference type="InterPro" id="IPR046591">
    <property type="entry name" value="DUF6649"/>
</dbReference>
<dbReference type="Pfam" id="PF20354">
    <property type="entry name" value="DUF6649"/>
    <property type="match status" value="1"/>
</dbReference>
<evidence type="ECO:0000313" key="3">
    <source>
        <dbReference type="Proteomes" id="UP000756346"/>
    </source>
</evidence>
<feature type="compositionally biased region" description="Polar residues" evidence="1">
    <location>
        <begin position="215"/>
        <end position="225"/>
    </location>
</feature>
<protein>
    <submittedName>
        <fullName evidence="2">Uncharacterized protein</fullName>
    </submittedName>
</protein>
<feature type="region of interest" description="Disordered" evidence="1">
    <location>
        <begin position="181"/>
        <end position="240"/>
    </location>
</feature>
<dbReference type="GeneID" id="70189155"/>
<evidence type="ECO:0000256" key="1">
    <source>
        <dbReference type="SAM" id="MobiDB-lite"/>
    </source>
</evidence>
<sequence>MAPTPQHSFVEPAAASAPMTRSRKRKAESQENERLSKRLSLLKLEKDGQKLYVPVESPYLGPTTSEDNPGALPPIPEDDTMRLDDSAHKVYIYNLDDELSSSDTESICSNDDSNHRLVFLADIDKHLRQNRIPPSVFANSEGNIAGTNINDMQMVLYSDPSSLTVPEEHDSVRRAVIEARNRMRQRQKEERDGMADGASSVTSPATVPSSRIAGTPTTAGSSRLDTSAVYRSADDEMELD</sequence>
<feature type="compositionally biased region" description="Basic and acidic residues" evidence="1">
    <location>
        <begin position="181"/>
        <end position="194"/>
    </location>
</feature>
<feature type="region of interest" description="Disordered" evidence="1">
    <location>
        <begin position="55"/>
        <end position="81"/>
    </location>
</feature>
<dbReference type="EMBL" id="JAGTJQ010000011">
    <property type="protein sequence ID" value="KAH7018368.1"/>
    <property type="molecule type" value="Genomic_DNA"/>
</dbReference>
<reference evidence="2" key="1">
    <citation type="journal article" date="2021" name="Nat. Commun.">
        <title>Genetic determinants of endophytism in the Arabidopsis root mycobiome.</title>
        <authorList>
            <person name="Mesny F."/>
            <person name="Miyauchi S."/>
            <person name="Thiergart T."/>
            <person name="Pickel B."/>
            <person name="Atanasova L."/>
            <person name="Karlsson M."/>
            <person name="Huettel B."/>
            <person name="Barry K.W."/>
            <person name="Haridas S."/>
            <person name="Chen C."/>
            <person name="Bauer D."/>
            <person name="Andreopoulos W."/>
            <person name="Pangilinan J."/>
            <person name="LaButti K."/>
            <person name="Riley R."/>
            <person name="Lipzen A."/>
            <person name="Clum A."/>
            <person name="Drula E."/>
            <person name="Henrissat B."/>
            <person name="Kohler A."/>
            <person name="Grigoriev I.V."/>
            <person name="Martin F.M."/>
            <person name="Hacquard S."/>
        </authorList>
    </citation>
    <scope>NUCLEOTIDE SEQUENCE</scope>
    <source>
        <strain evidence="2">MPI-CAGE-CH-0230</strain>
    </source>
</reference>
<organism evidence="2 3">
    <name type="scientific">Microdochium trichocladiopsis</name>
    <dbReference type="NCBI Taxonomy" id="1682393"/>
    <lineage>
        <taxon>Eukaryota</taxon>
        <taxon>Fungi</taxon>
        <taxon>Dikarya</taxon>
        <taxon>Ascomycota</taxon>
        <taxon>Pezizomycotina</taxon>
        <taxon>Sordariomycetes</taxon>
        <taxon>Xylariomycetidae</taxon>
        <taxon>Xylariales</taxon>
        <taxon>Microdochiaceae</taxon>
        <taxon>Microdochium</taxon>
    </lineage>
</organism>
<proteinExistence type="predicted"/>
<dbReference type="OrthoDB" id="5345504at2759"/>